<dbReference type="Gene3D" id="2.40.50.230">
    <property type="entry name" value="Gp5 N-terminal domain"/>
    <property type="match status" value="1"/>
</dbReference>
<dbReference type="EMBL" id="FCON02000026">
    <property type="protein sequence ID" value="SAL58350.1"/>
    <property type="molecule type" value="Genomic_DNA"/>
</dbReference>
<accession>A0A158IQJ8</accession>
<gene>
    <name evidence="2" type="ORF">AWB68_02888</name>
</gene>
<feature type="domain" description="Gp5/Type VI secretion system Vgr protein OB-fold" evidence="1">
    <location>
        <begin position="25"/>
        <end position="99"/>
    </location>
</feature>
<evidence type="ECO:0000259" key="1">
    <source>
        <dbReference type="Pfam" id="PF04717"/>
    </source>
</evidence>
<evidence type="ECO:0000313" key="3">
    <source>
        <dbReference type="Proteomes" id="UP000054770"/>
    </source>
</evidence>
<evidence type="ECO:0000313" key="2">
    <source>
        <dbReference type="EMBL" id="SAL58350.1"/>
    </source>
</evidence>
<name>A0A158IQJ8_9BURK</name>
<sequence>MNAPETAVQGPGTGPAAPNRYYGKYRATVLENIDPEQRGRLMAQVPDVLGELPSSWAMPCVPAAGIQSGVFIVPPIGSSIWMEFEQGNPDYPIWTGGFWGFVADVPPLAVAPPPIPPGQNIVMQTTGQNTLILSDSAPTPATGGIILKTLSGAMLVINETGIYIQNGQGASITLVGPTVDINLGALTVV</sequence>
<dbReference type="AlphaFoldDB" id="A0A158IQJ8"/>
<comment type="caution">
    <text evidence="2">The sequence shown here is derived from an EMBL/GenBank/DDBJ whole genome shotgun (WGS) entry which is preliminary data.</text>
</comment>
<dbReference type="Pfam" id="PF04717">
    <property type="entry name" value="Phage_base_V"/>
    <property type="match status" value="1"/>
</dbReference>
<protein>
    <submittedName>
        <fullName evidence="2">Phage-related baseplate assembly protein</fullName>
    </submittedName>
</protein>
<dbReference type="InterPro" id="IPR037026">
    <property type="entry name" value="Vgr_OB-fold_dom_sf"/>
</dbReference>
<dbReference type="InterPro" id="IPR006531">
    <property type="entry name" value="Gp5/Vgr_OB"/>
</dbReference>
<dbReference type="RefSeq" id="WP_087645027.1">
    <property type="nucleotide sequence ID" value="NZ_FCON02000026.1"/>
</dbReference>
<keyword evidence="3" id="KW-1185">Reference proteome</keyword>
<dbReference type="SUPFAM" id="SSF69255">
    <property type="entry name" value="gp5 N-terminal domain-like"/>
    <property type="match status" value="1"/>
</dbReference>
<organism evidence="2 3">
    <name type="scientific">Caballeronia choica</name>
    <dbReference type="NCBI Taxonomy" id="326476"/>
    <lineage>
        <taxon>Bacteria</taxon>
        <taxon>Pseudomonadati</taxon>
        <taxon>Pseudomonadota</taxon>
        <taxon>Betaproteobacteria</taxon>
        <taxon>Burkholderiales</taxon>
        <taxon>Burkholderiaceae</taxon>
        <taxon>Caballeronia</taxon>
    </lineage>
</organism>
<dbReference type="Proteomes" id="UP000054770">
    <property type="component" value="Unassembled WGS sequence"/>
</dbReference>
<proteinExistence type="predicted"/>
<reference evidence="2" key="1">
    <citation type="submission" date="2016-01" db="EMBL/GenBank/DDBJ databases">
        <authorList>
            <person name="Peeters C."/>
        </authorList>
    </citation>
    <scope>NUCLEOTIDE SEQUENCE [LARGE SCALE GENOMIC DNA]</scope>
    <source>
        <strain evidence="2">LMG 22940</strain>
    </source>
</reference>
<dbReference type="OrthoDB" id="9762420at2"/>